<dbReference type="SMART" id="SM00257">
    <property type="entry name" value="LysM"/>
    <property type="match status" value="2"/>
</dbReference>
<dbReference type="Gene3D" id="2.40.40.10">
    <property type="entry name" value="RlpA-like domain"/>
    <property type="match status" value="1"/>
</dbReference>
<dbReference type="InterPro" id="IPR036779">
    <property type="entry name" value="LysM_dom_sf"/>
</dbReference>
<dbReference type="EMBL" id="JBBVGT010000003">
    <property type="protein sequence ID" value="MFB5946547.1"/>
    <property type="molecule type" value="Genomic_DNA"/>
</dbReference>
<dbReference type="InterPro" id="IPR018392">
    <property type="entry name" value="LysM"/>
</dbReference>
<reference evidence="3 4" key="1">
    <citation type="submission" date="2024-04" db="EMBL/GenBank/DDBJ databases">
        <title>Albibacterium profundi sp. nov., isolated from sediment of the Challenger Deep of Mariana Trench.</title>
        <authorList>
            <person name="Wang Y."/>
        </authorList>
    </citation>
    <scope>NUCLEOTIDE SEQUENCE [LARGE SCALE GENOMIC DNA]</scope>
    <source>
        <strain evidence="3 4">RHL897</strain>
    </source>
</reference>
<dbReference type="PANTHER" id="PTHR33734">
    <property type="entry name" value="LYSM DOMAIN-CONTAINING GPI-ANCHORED PROTEIN 2"/>
    <property type="match status" value="1"/>
</dbReference>
<evidence type="ECO:0000256" key="1">
    <source>
        <dbReference type="SAM" id="MobiDB-lite"/>
    </source>
</evidence>
<feature type="region of interest" description="Disordered" evidence="1">
    <location>
        <begin position="90"/>
        <end position="122"/>
    </location>
</feature>
<evidence type="ECO:0000313" key="4">
    <source>
        <dbReference type="Proteomes" id="UP001580928"/>
    </source>
</evidence>
<evidence type="ECO:0000259" key="2">
    <source>
        <dbReference type="PROSITE" id="PS51782"/>
    </source>
</evidence>
<protein>
    <submittedName>
        <fullName evidence="3">LysM peptidoglycan-binding domain-containing protein</fullName>
    </submittedName>
</protein>
<evidence type="ECO:0000313" key="3">
    <source>
        <dbReference type="EMBL" id="MFB5946547.1"/>
    </source>
</evidence>
<dbReference type="Pfam" id="PF01476">
    <property type="entry name" value="LysM"/>
    <property type="match status" value="2"/>
</dbReference>
<proteinExistence type="predicted"/>
<sequence>MNNSLHYIAGFIFLIVFTFHTKTTEATPVFGIDSIGIENNNGKQVIVHQLESKETYYSLSRKYGVSHREIMTFNNNKSLKIGDIVKIPSNRPYQNTSTSGAPSSEEASESTTPDQPSDSGIRYKVGAGETLYTIAKRFQVSVAQIVAKNNLENGRSIKAGQTILIPDGTEESEPVTETPEPEATGDPIIIPEKNTSLPAQRYGLRQIDERGVGVWLEGLNSDSGNMLALHKTAPVGTVVKITNPMNQKITFAKIVGKYTENATTHDAVIVISKATADLLGILDKRFLINISYGVPDN</sequence>
<name>A0ABV5CG63_9SPHI</name>
<accession>A0ABV5CG63</accession>
<dbReference type="PROSITE" id="PS51782">
    <property type="entry name" value="LYSM"/>
    <property type="match status" value="1"/>
</dbReference>
<dbReference type="PANTHER" id="PTHR33734:SF22">
    <property type="entry name" value="MEMBRANE-BOUND LYTIC MUREIN TRANSGLYCOSYLASE D"/>
    <property type="match status" value="1"/>
</dbReference>
<dbReference type="CDD" id="cd00118">
    <property type="entry name" value="LysM"/>
    <property type="match status" value="1"/>
</dbReference>
<feature type="domain" description="LysM" evidence="2">
    <location>
        <begin position="121"/>
        <end position="165"/>
    </location>
</feature>
<dbReference type="Proteomes" id="UP001580928">
    <property type="component" value="Unassembled WGS sequence"/>
</dbReference>
<keyword evidence="4" id="KW-1185">Reference proteome</keyword>
<dbReference type="RefSeq" id="WP_375558076.1">
    <property type="nucleotide sequence ID" value="NZ_JBBVGT010000003.1"/>
</dbReference>
<organism evidence="3 4">
    <name type="scientific">Albibacterium profundi</name>
    <dbReference type="NCBI Taxonomy" id="3134906"/>
    <lineage>
        <taxon>Bacteria</taxon>
        <taxon>Pseudomonadati</taxon>
        <taxon>Bacteroidota</taxon>
        <taxon>Sphingobacteriia</taxon>
        <taxon>Sphingobacteriales</taxon>
        <taxon>Sphingobacteriaceae</taxon>
        <taxon>Albibacterium</taxon>
    </lineage>
</organism>
<dbReference type="Gene3D" id="3.10.350.10">
    <property type="entry name" value="LysM domain"/>
    <property type="match status" value="2"/>
</dbReference>
<dbReference type="InterPro" id="IPR036908">
    <property type="entry name" value="RlpA-like_sf"/>
</dbReference>
<dbReference type="SUPFAM" id="SSF54106">
    <property type="entry name" value="LysM domain"/>
    <property type="match status" value="2"/>
</dbReference>
<feature type="region of interest" description="Disordered" evidence="1">
    <location>
        <begin position="169"/>
        <end position="188"/>
    </location>
</feature>
<gene>
    <name evidence="3" type="ORF">WKR92_11960</name>
</gene>
<feature type="compositionally biased region" description="Low complexity" evidence="1">
    <location>
        <begin position="96"/>
        <end position="113"/>
    </location>
</feature>
<comment type="caution">
    <text evidence="3">The sequence shown here is derived from an EMBL/GenBank/DDBJ whole genome shotgun (WGS) entry which is preliminary data.</text>
</comment>